<name>A0ABR2MUH9_9ASPA</name>
<evidence type="ECO:0000313" key="1">
    <source>
        <dbReference type="EMBL" id="KAK8967507.1"/>
    </source>
</evidence>
<dbReference type="Proteomes" id="UP001412067">
    <property type="component" value="Unassembled WGS sequence"/>
</dbReference>
<dbReference type="EMBL" id="JBBWWR010000005">
    <property type="protein sequence ID" value="KAK8967507.1"/>
    <property type="molecule type" value="Genomic_DNA"/>
</dbReference>
<gene>
    <name evidence="1" type="ORF">KSP40_PGU003085</name>
</gene>
<evidence type="ECO:0008006" key="3">
    <source>
        <dbReference type="Google" id="ProtNLM"/>
    </source>
</evidence>
<comment type="caution">
    <text evidence="1">The sequence shown here is derived from an EMBL/GenBank/DDBJ whole genome shotgun (WGS) entry which is preliminary data.</text>
</comment>
<keyword evidence="2" id="KW-1185">Reference proteome</keyword>
<reference evidence="1 2" key="1">
    <citation type="journal article" date="2022" name="Nat. Plants">
        <title>Genomes of leafy and leafless Platanthera orchids illuminate the evolution of mycoheterotrophy.</title>
        <authorList>
            <person name="Li M.H."/>
            <person name="Liu K.W."/>
            <person name="Li Z."/>
            <person name="Lu H.C."/>
            <person name="Ye Q.L."/>
            <person name="Zhang D."/>
            <person name="Wang J.Y."/>
            <person name="Li Y.F."/>
            <person name="Zhong Z.M."/>
            <person name="Liu X."/>
            <person name="Yu X."/>
            <person name="Liu D.K."/>
            <person name="Tu X.D."/>
            <person name="Liu B."/>
            <person name="Hao Y."/>
            <person name="Liao X.Y."/>
            <person name="Jiang Y.T."/>
            <person name="Sun W.H."/>
            <person name="Chen J."/>
            <person name="Chen Y.Q."/>
            <person name="Ai Y."/>
            <person name="Zhai J.W."/>
            <person name="Wu S.S."/>
            <person name="Zhou Z."/>
            <person name="Hsiao Y.Y."/>
            <person name="Wu W.L."/>
            <person name="Chen Y.Y."/>
            <person name="Lin Y.F."/>
            <person name="Hsu J.L."/>
            <person name="Li C.Y."/>
            <person name="Wang Z.W."/>
            <person name="Zhao X."/>
            <person name="Zhong W.Y."/>
            <person name="Ma X.K."/>
            <person name="Ma L."/>
            <person name="Huang J."/>
            <person name="Chen G.Z."/>
            <person name="Huang M.Z."/>
            <person name="Huang L."/>
            <person name="Peng D.H."/>
            <person name="Luo Y.B."/>
            <person name="Zou S.Q."/>
            <person name="Chen S.P."/>
            <person name="Lan S."/>
            <person name="Tsai W.C."/>
            <person name="Van de Peer Y."/>
            <person name="Liu Z.J."/>
        </authorList>
    </citation>
    <scope>NUCLEOTIDE SEQUENCE [LARGE SCALE GENOMIC DNA]</scope>
    <source>
        <strain evidence="1">Lor288</strain>
    </source>
</reference>
<sequence length="66" mass="8045">MIESFLFKFLKWSPNFSLSFEPTLFPAWITIHRLQIHFFDSKMLRNIDQTLGQLTLRLRYHEPFLS</sequence>
<protein>
    <recommendedName>
        <fullName evidence="3">DUF4283 domain-containing protein</fullName>
    </recommendedName>
</protein>
<evidence type="ECO:0000313" key="2">
    <source>
        <dbReference type="Proteomes" id="UP001412067"/>
    </source>
</evidence>
<accession>A0ABR2MUH9</accession>
<proteinExistence type="predicted"/>
<organism evidence="1 2">
    <name type="scientific">Platanthera guangdongensis</name>
    <dbReference type="NCBI Taxonomy" id="2320717"/>
    <lineage>
        <taxon>Eukaryota</taxon>
        <taxon>Viridiplantae</taxon>
        <taxon>Streptophyta</taxon>
        <taxon>Embryophyta</taxon>
        <taxon>Tracheophyta</taxon>
        <taxon>Spermatophyta</taxon>
        <taxon>Magnoliopsida</taxon>
        <taxon>Liliopsida</taxon>
        <taxon>Asparagales</taxon>
        <taxon>Orchidaceae</taxon>
        <taxon>Orchidoideae</taxon>
        <taxon>Orchideae</taxon>
        <taxon>Orchidinae</taxon>
        <taxon>Platanthera</taxon>
    </lineage>
</organism>